<proteinExistence type="inferred from homology"/>
<evidence type="ECO:0000313" key="8">
    <source>
        <dbReference type="EMBL" id="KAK5046548.1"/>
    </source>
</evidence>
<comment type="caution">
    <text evidence="8">The sequence shown here is derived from an EMBL/GenBank/DDBJ whole genome shotgun (WGS) entry which is preliminary data.</text>
</comment>
<dbReference type="AlphaFoldDB" id="A0AAV9N014"/>
<dbReference type="PANTHER" id="PTHR12709:SF1">
    <property type="entry name" value="DNA-DIRECTED RNA POLYMERASE III SUBUNIT RPC8"/>
    <property type="match status" value="1"/>
</dbReference>
<evidence type="ECO:0000256" key="4">
    <source>
        <dbReference type="ARBA" id="ARBA00023163"/>
    </source>
</evidence>
<dbReference type="FunFam" id="2.40.50.140:FF:000221">
    <property type="entry name" value="DNA-directed RNA polymerase III subunit"/>
    <property type="match status" value="1"/>
</dbReference>
<accession>A0AAV9N014</accession>
<dbReference type="InterPro" id="IPR012340">
    <property type="entry name" value="NA-bd_OB-fold"/>
</dbReference>
<comment type="subcellular location">
    <subcellularLocation>
        <location evidence="1 6">Nucleus</location>
    </subcellularLocation>
</comment>
<evidence type="ECO:0000256" key="2">
    <source>
        <dbReference type="ARBA" id="ARBA00009307"/>
    </source>
</evidence>
<dbReference type="Pfam" id="PF08292">
    <property type="entry name" value="RNA_pol_Rbc25"/>
    <property type="match status" value="1"/>
</dbReference>
<evidence type="ECO:0000313" key="9">
    <source>
        <dbReference type="Proteomes" id="UP001358417"/>
    </source>
</evidence>
<comment type="similarity">
    <text evidence="2">Belongs to the eukaryotic RPB7/RPC8 RNA polymerase subunit family.</text>
</comment>
<dbReference type="SUPFAM" id="SSF50249">
    <property type="entry name" value="Nucleic acid-binding proteins"/>
    <property type="match status" value="1"/>
</dbReference>
<keyword evidence="4 6" id="KW-0804">Transcription</keyword>
<reference evidence="8 9" key="1">
    <citation type="submission" date="2023-08" db="EMBL/GenBank/DDBJ databases">
        <title>Black Yeasts Isolated from many extreme environments.</title>
        <authorList>
            <person name="Coleine C."/>
            <person name="Stajich J.E."/>
            <person name="Selbmann L."/>
        </authorList>
    </citation>
    <scope>NUCLEOTIDE SEQUENCE [LARGE SCALE GENOMIC DNA]</scope>
    <source>
        <strain evidence="8 9">CCFEE 5792</strain>
    </source>
</reference>
<evidence type="ECO:0000256" key="1">
    <source>
        <dbReference type="ARBA" id="ARBA00004123"/>
    </source>
</evidence>
<name>A0AAV9N014_9EURO</name>
<gene>
    <name evidence="8" type="ORF">LTR84_008351</name>
</gene>
<keyword evidence="5 6" id="KW-0539">Nucleus</keyword>
<dbReference type="InterPro" id="IPR045113">
    <property type="entry name" value="Rpb7-like"/>
</dbReference>
<organism evidence="8 9">
    <name type="scientific">Exophiala bonariae</name>
    <dbReference type="NCBI Taxonomy" id="1690606"/>
    <lineage>
        <taxon>Eukaryota</taxon>
        <taxon>Fungi</taxon>
        <taxon>Dikarya</taxon>
        <taxon>Ascomycota</taxon>
        <taxon>Pezizomycotina</taxon>
        <taxon>Eurotiomycetes</taxon>
        <taxon>Chaetothyriomycetidae</taxon>
        <taxon>Chaetothyriales</taxon>
        <taxon>Herpotrichiellaceae</taxon>
        <taxon>Exophiala</taxon>
    </lineage>
</organism>
<dbReference type="RefSeq" id="XP_064702139.1">
    <property type="nucleotide sequence ID" value="XM_064851898.1"/>
</dbReference>
<dbReference type="InterPro" id="IPR013238">
    <property type="entry name" value="RNA_pol_III_Rbc25"/>
</dbReference>
<protein>
    <recommendedName>
        <fullName evidence="6">DNA-directed RNA polymerase subunit</fullName>
    </recommendedName>
</protein>
<feature type="domain" description="RNA polymerase III subunit Rpc25" evidence="7">
    <location>
        <begin position="22"/>
        <end position="138"/>
    </location>
</feature>
<evidence type="ECO:0000256" key="6">
    <source>
        <dbReference type="RuleBase" id="RU369086"/>
    </source>
</evidence>
<dbReference type="GeneID" id="89976515"/>
<dbReference type="Proteomes" id="UP001358417">
    <property type="component" value="Unassembled WGS sequence"/>
</dbReference>
<evidence type="ECO:0000259" key="7">
    <source>
        <dbReference type="Pfam" id="PF08292"/>
    </source>
</evidence>
<dbReference type="EMBL" id="JAVRRD010000030">
    <property type="protein sequence ID" value="KAK5046548.1"/>
    <property type="molecule type" value="Genomic_DNA"/>
</dbReference>
<evidence type="ECO:0000256" key="5">
    <source>
        <dbReference type="ARBA" id="ARBA00023242"/>
    </source>
</evidence>
<keyword evidence="9" id="KW-1185">Reference proteome</keyword>
<comment type="function">
    <text evidence="6">DNA-dependent RNA polymerase which catalyzes the transcription of DNA into RNA using the four ribonucleoside triphosphates as substrates.</text>
</comment>
<dbReference type="Gene3D" id="2.40.50.140">
    <property type="entry name" value="Nucleic acid-binding proteins"/>
    <property type="match status" value="1"/>
</dbReference>
<dbReference type="PANTHER" id="PTHR12709">
    <property type="entry name" value="DNA-DIRECTED RNA POLYMERASE II, III"/>
    <property type="match status" value="1"/>
</dbReference>
<keyword evidence="3 6" id="KW-0240">DNA-directed RNA polymerase</keyword>
<sequence>MARSTFPQMEFRMIVFRPFKGEIVTGTVQQCVPNGIQITTQFFEDIFVPQTMLFEGCEYDSTEKTWVWRTEESELWFDIGTVVNLRIEAEKWVDQAPKAPIKSGGAAGAAGEAVLERAVPYSIEASMAEAGLGGVEWW</sequence>
<dbReference type="GO" id="GO:0005666">
    <property type="term" value="C:RNA polymerase III complex"/>
    <property type="evidence" value="ECO:0007669"/>
    <property type="project" value="TreeGrafter"/>
</dbReference>
<dbReference type="GO" id="GO:0006384">
    <property type="term" value="P:transcription initiation at RNA polymerase III promoter"/>
    <property type="evidence" value="ECO:0007669"/>
    <property type="project" value="TreeGrafter"/>
</dbReference>
<evidence type="ECO:0000256" key="3">
    <source>
        <dbReference type="ARBA" id="ARBA00022478"/>
    </source>
</evidence>